<gene>
    <name evidence="2" type="ORF">E0F88_28335</name>
</gene>
<evidence type="ECO:0000313" key="2">
    <source>
        <dbReference type="EMBL" id="TDE10206.1"/>
    </source>
</evidence>
<dbReference type="CDD" id="cd04179">
    <property type="entry name" value="DPM_DPG-synthase_like"/>
    <property type="match status" value="1"/>
</dbReference>
<dbReference type="InterPro" id="IPR029044">
    <property type="entry name" value="Nucleotide-diphossugar_trans"/>
</dbReference>
<dbReference type="PANTHER" id="PTHR10859:SF91">
    <property type="entry name" value="DOLICHYL-PHOSPHATE BETA-GLUCOSYLTRANSFERASE"/>
    <property type="match status" value="1"/>
</dbReference>
<dbReference type="PANTHER" id="PTHR10859">
    <property type="entry name" value="GLYCOSYL TRANSFERASE"/>
    <property type="match status" value="1"/>
</dbReference>
<reference evidence="2 3" key="1">
    <citation type="submission" date="2019-03" db="EMBL/GenBank/DDBJ databases">
        <title>Dyadobacter AR-3-6 sp. nov., isolated from arctic soil.</title>
        <authorList>
            <person name="Chaudhary D.K."/>
        </authorList>
    </citation>
    <scope>NUCLEOTIDE SEQUENCE [LARGE SCALE GENOMIC DNA]</scope>
    <source>
        <strain evidence="2 3">AR-3-6</strain>
    </source>
</reference>
<accession>A0A4R5D9H2</accession>
<proteinExistence type="predicted"/>
<keyword evidence="3" id="KW-1185">Reference proteome</keyword>
<evidence type="ECO:0000259" key="1">
    <source>
        <dbReference type="Pfam" id="PF00535"/>
    </source>
</evidence>
<feature type="domain" description="Glycosyltransferase 2-like" evidence="1">
    <location>
        <begin position="3"/>
        <end position="171"/>
    </location>
</feature>
<dbReference type="SUPFAM" id="SSF53448">
    <property type="entry name" value="Nucleotide-diphospho-sugar transferases"/>
    <property type="match status" value="1"/>
</dbReference>
<dbReference type="Gene3D" id="3.90.550.10">
    <property type="entry name" value="Spore Coat Polysaccharide Biosynthesis Protein SpsA, Chain A"/>
    <property type="match status" value="1"/>
</dbReference>
<dbReference type="GO" id="GO:0016740">
    <property type="term" value="F:transferase activity"/>
    <property type="evidence" value="ECO:0007669"/>
    <property type="project" value="UniProtKB-KW"/>
</dbReference>
<dbReference type="InterPro" id="IPR001173">
    <property type="entry name" value="Glyco_trans_2-like"/>
</dbReference>
<comment type="caution">
    <text evidence="2">The sequence shown here is derived from an EMBL/GenBank/DDBJ whole genome shotgun (WGS) entry which is preliminary data.</text>
</comment>
<evidence type="ECO:0000313" key="3">
    <source>
        <dbReference type="Proteomes" id="UP000294850"/>
    </source>
</evidence>
<dbReference type="AlphaFoldDB" id="A0A4R5D9H2"/>
<dbReference type="OrthoDB" id="952827at2"/>
<organism evidence="2 3">
    <name type="scientific">Dyadobacter psychrotolerans</name>
    <dbReference type="NCBI Taxonomy" id="2541721"/>
    <lineage>
        <taxon>Bacteria</taxon>
        <taxon>Pseudomonadati</taxon>
        <taxon>Bacteroidota</taxon>
        <taxon>Cytophagia</taxon>
        <taxon>Cytophagales</taxon>
        <taxon>Spirosomataceae</taxon>
        <taxon>Dyadobacter</taxon>
    </lineage>
</organism>
<dbReference type="RefSeq" id="WP_131961714.1">
    <property type="nucleotide sequence ID" value="NZ_SMFL01000016.1"/>
</dbReference>
<protein>
    <submittedName>
        <fullName evidence="2">Glycosyltransferase family 2 protein</fullName>
    </submittedName>
</protein>
<keyword evidence="2" id="KW-0808">Transferase</keyword>
<sequence>MISVVLPCYNPLDGWCQTFLDHMTELNGKLPDYSIQYIISNDGSTRLDLQKIDMLMASPNVIFLNSEINEGKGSAIRKGTNRADGDIIIYTDIDFPFGTAPIVEMINVFKENPQTWFVYGNRNVEYFKKLPFKRQLVSKALHRLNRIFLSKHITDTQAGIKGLRREILPEVLETKTNTFVFEIELIRKLVRKKIGIRSVEVSANPAIVFSDFSMKVLFREAVSLARIIMMSSIWNDIS</sequence>
<dbReference type="GO" id="GO:0006487">
    <property type="term" value="P:protein N-linked glycosylation"/>
    <property type="evidence" value="ECO:0007669"/>
    <property type="project" value="TreeGrafter"/>
</dbReference>
<dbReference type="EMBL" id="SMFL01000016">
    <property type="protein sequence ID" value="TDE10206.1"/>
    <property type="molecule type" value="Genomic_DNA"/>
</dbReference>
<dbReference type="Pfam" id="PF00535">
    <property type="entry name" value="Glycos_transf_2"/>
    <property type="match status" value="1"/>
</dbReference>
<dbReference type="Proteomes" id="UP000294850">
    <property type="component" value="Unassembled WGS sequence"/>
</dbReference>
<name>A0A4R5D9H2_9BACT</name>